<dbReference type="PROSITE" id="PS50262">
    <property type="entry name" value="G_PROTEIN_RECEP_F1_2"/>
    <property type="match status" value="1"/>
</dbReference>
<dbReference type="CDD" id="cd00637">
    <property type="entry name" value="7tm_classA_rhodopsin-like"/>
    <property type="match status" value="1"/>
</dbReference>
<comment type="subcellular location">
    <subcellularLocation>
        <location evidence="1">Cell membrane</location>
        <topology evidence="1">Multi-pass membrane protein</topology>
    </subcellularLocation>
</comment>
<evidence type="ECO:0000313" key="12">
    <source>
        <dbReference type="Proteomes" id="UP000492821"/>
    </source>
</evidence>
<feature type="domain" description="G-protein coupled receptors family 1 profile" evidence="11">
    <location>
        <begin position="259"/>
        <end position="500"/>
    </location>
</feature>
<dbReference type="AlphaFoldDB" id="A0A7E4V574"/>
<evidence type="ECO:0000256" key="8">
    <source>
        <dbReference type="ARBA" id="ARBA00023224"/>
    </source>
</evidence>
<evidence type="ECO:0000256" key="9">
    <source>
        <dbReference type="SAM" id="MobiDB-lite"/>
    </source>
</evidence>
<protein>
    <submittedName>
        <fullName evidence="13">G_PROTEIN_RECEP_F1_2 domain-containing protein</fullName>
    </submittedName>
</protein>
<feature type="transmembrane region" description="Helical" evidence="10">
    <location>
        <begin position="480"/>
        <end position="502"/>
    </location>
</feature>
<feature type="transmembrane region" description="Helical" evidence="10">
    <location>
        <begin position="105"/>
        <end position="130"/>
    </location>
</feature>
<evidence type="ECO:0000256" key="7">
    <source>
        <dbReference type="ARBA" id="ARBA00023170"/>
    </source>
</evidence>
<dbReference type="InterPro" id="IPR000276">
    <property type="entry name" value="GPCR_Rhodpsn"/>
</dbReference>
<evidence type="ECO:0000256" key="2">
    <source>
        <dbReference type="ARBA" id="ARBA00022475"/>
    </source>
</evidence>
<dbReference type="GO" id="GO:0005886">
    <property type="term" value="C:plasma membrane"/>
    <property type="evidence" value="ECO:0007669"/>
    <property type="project" value="UniProtKB-SubCell"/>
</dbReference>
<feature type="transmembrane region" description="Helical" evidence="10">
    <location>
        <begin position="244"/>
        <end position="269"/>
    </location>
</feature>
<evidence type="ECO:0000256" key="6">
    <source>
        <dbReference type="ARBA" id="ARBA00023136"/>
    </source>
</evidence>
<evidence type="ECO:0000256" key="4">
    <source>
        <dbReference type="ARBA" id="ARBA00022989"/>
    </source>
</evidence>
<evidence type="ECO:0000256" key="10">
    <source>
        <dbReference type="SAM" id="Phobius"/>
    </source>
</evidence>
<reference evidence="12" key="1">
    <citation type="journal article" date="2013" name="Genetics">
        <title>The draft genome and transcriptome of Panagrellus redivivus are shaped by the harsh demands of a free-living lifestyle.</title>
        <authorList>
            <person name="Srinivasan J."/>
            <person name="Dillman A.R."/>
            <person name="Macchietto M.G."/>
            <person name="Heikkinen L."/>
            <person name="Lakso M."/>
            <person name="Fracchia K.M."/>
            <person name="Antoshechkin I."/>
            <person name="Mortazavi A."/>
            <person name="Wong G."/>
            <person name="Sternberg P.W."/>
        </authorList>
    </citation>
    <scope>NUCLEOTIDE SEQUENCE [LARGE SCALE GENOMIC DNA]</scope>
    <source>
        <strain evidence="12">MT8872</strain>
    </source>
</reference>
<dbReference type="SUPFAM" id="SSF81321">
    <property type="entry name" value="Family A G protein-coupled receptor-like"/>
    <property type="match status" value="1"/>
</dbReference>
<reference evidence="13" key="2">
    <citation type="submission" date="2020-10" db="UniProtKB">
        <authorList>
            <consortium name="WormBaseParasite"/>
        </authorList>
    </citation>
    <scope>IDENTIFICATION</scope>
</reference>
<dbReference type="GO" id="GO:0004930">
    <property type="term" value="F:G protein-coupled receptor activity"/>
    <property type="evidence" value="ECO:0007669"/>
    <property type="project" value="UniProtKB-KW"/>
</dbReference>
<dbReference type="WBParaSite" id="Pan_g16147.t2">
    <property type="protein sequence ID" value="Pan_g16147.t2"/>
    <property type="gene ID" value="Pan_g16147"/>
</dbReference>
<accession>A0A7E4V574</accession>
<evidence type="ECO:0000313" key="13">
    <source>
        <dbReference type="WBParaSite" id="Pan_g16147.t2"/>
    </source>
</evidence>
<keyword evidence="7" id="KW-0675">Receptor</keyword>
<keyword evidence="3 10" id="KW-0812">Transmembrane</keyword>
<evidence type="ECO:0000256" key="5">
    <source>
        <dbReference type="ARBA" id="ARBA00023040"/>
    </source>
</evidence>
<keyword evidence="5" id="KW-0297">G-protein coupled receptor</keyword>
<sequence>MWNLPQAWHDNEPKNNSRLGCVPVAVSSVIVFLCYPLSRLVCLAGVPSGNTKNEQGIRATRQPKASASSSLCPLSLFLSTEYPWLATTTTFVFDFKNLLCDLLYLPLLCFNTFPAIGSVTAVGIIVVAVLGAPPPTATASRVSPLTTSLDILADTSPILALFRIVVAFLRDPFGAVGGSGDSLTPTTATSSHTGDLDTSGNNNDYDTMATINQNITEEDENPGFFAAHAVTPFPYNADEYSTPAFAIVLTVLAALAIIANLSLFGYIIINKLYKNFVSSHFIAHLCLTNVGGLLVTTPMLAYSFWTGNNPWAENNGMCRIQAFLLCSIWSVVHYMVLCIAGVHILTFARIHYDQLFGLKAIKLCGLSWLVAFAIALPCITNGHIVIYDPVLRTCVWGSSDSSYKFLTYFFILGVLIPMGFMYYSYFRVLKILYHSPIVFQSMGLYSSRFLVYAFLLGPLYQLPFYGISVVGSKHFGGDSFIPVAATTLCFTQLFVSPILYGVSLVKMKEEDIALTERATKSTQGANANSYHPIQHGFNL</sequence>
<keyword evidence="6 10" id="KW-0472">Membrane</keyword>
<keyword evidence="12" id="KW-1185">Reference proteome</keyword>
<dbReference type="PANTHER" id="PTHR24228">
    <property type="entry name" value="B2 BRADYKININ RECEPTOR/ANGIOTENSIN II RECEPTOR"/>
    <property type="match status" value="1"/>
</dbReference>
<dbReference type="Gene3D" id="1.20.1070.10">
    <property type="entry name" value="Rhodopsin 7-helix transmembrane proteins"/>
    <property type="match status" value="1"/>
</dbReference>
<organism evidence="12 13">
    <name type="scientific">Panagrellus redivivus</name>
    <name type="common">Microworm</name>
    <dbReference type="NCBI Taxonomy" id="6233"/>
    <lineage>
        <taxon>Eukaryota</taxon>
        <taxon>Metazoa</taxon>
        <taxon>Ecdysozoa</taxon>
        <taxon>Nematoda</taxon>
        <taxon>Chromadorea</taxon>
        <taxon>Rhabditida</taxon>
        <taxon>Tylenchina</taxon>
        <taxon>Panagrolaimomorpha</taxon>
        <taxon>Panagrolaimoidea</taxon>
        <taxon>Panagrolaimidae</taxon>
        <taxon>Panagrellus</taxon>
    </lineage>
</organism>
<evidence type="ECO:0000256" key="3">
    <source>
        <dbReference type="ARBA" id="ARBA00022692"/>
    </source>
</evidence>
<proteinExistence type="predicted"/>
<feature type="transmembrane region" description="Helical" evidence="10">
    <location>
        <begin position="322"/>
        <end position="348"/>
    </location>
</feature>
<feature type="transmembrane region" description="Helical" evidence="10">
    <location>
        <begin position="437"/>
        <end position="460"/>
    </location>
</feature>
<evidence type="ECO:0000259" key="11">
    <source>
        <dbReference type="PROSITE" id="PS50262"/>
    </source>
</evidence>
<keyword evidence="2" id="KW-1003">Cell membrane</keyword>
<evidence type="ECO:0000256" key="1">
    <source>
        <dbReference type="ARBA" id="ARBA00004651"/>
    </source>
</evidence>
<feature type="region of interest" description="Disordered" evidence="9">
    <location>
        <begin position="180"/>
        <end position="203"/>
    </location>
</feature>
<name>A0A7E4V574_PANRE</name>
<dbReference type="Proteomes" id="UP000492821">
    <property type="component" value="Unassembled WGS sequence"/>
</dbReference>
<keyword evidence="8" id="KW-0807">Transducer</keyword>
<dbReference type="Pfam" id="PF00001">
    <property type="entry name" value="7tm_1"/>
    <property type="match status" value="1"/>
</dbReference>
<feature type="transmembrane region" description="Helical" evidence="10">
    <location>
        <begin position="360"/>
        <end position="385"/>
    </location>
</feature>
<keyword evidence="4 10" id="KW-1133">Transmembrane helix</keyword>
<dbReference type="PANTHER" id="PTHR24228:SF59">
    <property type="entry name" value="NEUROPEPTIDE RECEPTOR 15"/>
    <property type="match status" value="1"/>
</dbReference>
<feature type="transmembrane region" description="Helical" evidence="10">
    <location>
        <begin position="405"/>
        <end position="425"/>
    </location>
</feature>
<feature type="compositionally biased region" description="Polar residues" evidence="9">
    <location>
        <begin position="181"/>
        <end position="203"/>
    </location>
</feature>
<dbReference type="InterPro" id="IPR017452">
    <property type="entry name" value="GPCR_Rhodpsn_7TM"/>
</dbReference>
<feature type="transmembrane region" description="Helical" evidence="10">
    <location>
        <begin position="281"/>
        <end position="302"/>
    </location>
</feature>
<feature type="transmembrane region" description="Helical" evidence="10">
    <location>
        <begin position="24"/>
        <end position="46"/>
    </location>
</feature>